<sequence length="476" mass="53163">MSAEVLLYIYDLSAGLARSLSSVILGKHIEGIWHTSVVVYGKEIFYGSHGISYCEPGGTSLRQPLQKMSMGFTNVNEDELFSYLEQLSQSSFKGGEYRLFDHNCNTFSNHMTMYLTGRGIPNQILQLPAEMESTSLGSALKPALNALAVGLNRSPDKDHAGRNKHSFEIIRKQFHPIIFDEPLSSSFVPHQLNLLWPADGNHLDLASYATILFESLTTSAELPVCEPEMFRLLDLNVMETTDQCRLVLDLFRLAIWRNPDLFGSLLTDPNRPLHRLAMAVPPSNEPAVLLELEVCKAKLLCNAIGLSNQWILDEDSELILDTKPMVHISLLLLGHDEHRLPNAPMNNGQRTPTMLQIGLSLAHNIALFPHLSSEDALEMGTYLIFLAATRDEAYRQPIEALYLIRTIYFLVTRYPVLADLARAHDFHDVLTAALEDITDPQSVPSRTGLSDEVTPHHLMITLLNDFLYSSGGKQSA</sequence>
<feature type="domain" description="PPPDE" evidence="4">
    <location>
        <begin position="3"/>
        <end position="145"/>
    </location>
</feature>
<gene>
    <name evidence="5" type="ORF">D915_002593</name>
</gene>
<dbReference type="InterPro" id="IPR008580">
    <property type="entry name" value="PPPDE_dom"/>
</dbReference>
<dbReference type="SMART" id="SM01179">
    <property type="entry name" value="DUF862"/>
    <property type="match status" value="1"/>
</dbReference>
<dbReference type="Pfam" id="PF05903">
    <property type="entry name" value="Peptidase_C97"/>
    <property type="match status" value="1"/>
</dbReference>
<dbReference type="Gene3D" id="3.90.1720.30">
    <property type="entry name" value="PPPDE domains"/>
    <property type="match status" value="1"/>
</dbReference>
<dbReference type="PROSITE" id="PS51858">
    <property type="entry name" value="PPPDE"/>
    <property type="match status" value="1"/>
</dbReference>
<protein>
    <submittedName>
        <fullName evidence="5">Desumoylating isopeptidase 1</fullName>
    </submittedName>
</protein>
<name>A0A4E0RLG1_FASHE</name>
<dbReference type="EMBL" id="JXXN02000640">
    <property type="protein sequence ID" value="THD26744.1"/>
    <property type="molecule type" value="Genomic_DNA"/>
</dbReference>
<keyword evidence="2" id="KW-0645">Protease</keyword>
<dbReference type="InterPro" id="IPR042266">
    <property type="entry name" value="PPPDE_sf"/>
</dbReference>
<dbReference type="GO" id="GO:0008233">
    <property type="term" value="F:peptidase activity"/>
    <property type="evidence" value="ECO:0007669"/>
    <property type="project" value="UniProtKB-KW"/>
</dbReference>
<evidence type="ECO:0000256" key="1">
    <source>
        <dbReference type="ARBA" id="ARBA00008140"/>
    </source>
</evidence>
<comment type="caution">
    <text evidence="5">The sequence shown here is derived from an EMBL/GenBank/DDBJ whole genome shotgun (WGS) entry which is preliminary data.</text>
</comment>
<reference evidence="5" key="1">
    <citation type="submission" date="2019-03" db="EMBL/GenBank/DDBJ databases">
        <title>Improved annotation for the trematode Fasciola hepatica.</title>
        <authorList>
            <person name="Choi Y.-J."/>
            <person name="Martin J."/>
            <person name="Mitreva M."/>
        </authorList>
    </citation>
    <scope>NUCLEOTIDE SEQUENCE [LARGE SCALE GENOMIC DNA]</scope>
</reference>
<proteinExistence type="inferred from homology"/>
<evidence type="ECO:0000256" key="3">
    <source>
        <dbReference type="ARBA" id="ARBA00022801"/>
    </source>
</evidence>
<dbReference type="GO" id="GO:0006508">
    <property type="term" value="P:proteolysis"/>
    <property type="evidence" value="ECO:0007669"/>
    <property type="project" value="UniProtKB-KW"/>
</dbReference>
<accession>A0A4E0RLG1</accession>
<evidence type="ECO:0000259" key="4">
    <source>
        <dbReference type="PROSITE" id="PS51858"/>
    </source>
</evidence>
<dbReference type="Proteomes" id="UP000230066">
    <property type="component" value="Unassembled WGS sequence"/>
</dbReference>
<evidence type="ECO:0000313" key="6">
    <source>
        <dbReference type="Proteomes" id="UP000230066"/>
    </source>
</evidence>
<dbReference type="AlphaFoldDB" id="A0A4E0RLG1"/>
<dbReference type="GO" id="GO:0070646">
    <property type="term" value="P:protein modification by small protein removal"/>
    <property type="evidence" value="ECO:0007669"/>
    <property type="project" value="TreeGrafter"/>
</dbReference>
<organism evidence="5 6">
    <name type="scientific">Fasciola hepatica</name>
    <name type="common">Liver fluke</name>
    <dbReference type="NCBI Taxonomy" id="6192"/>
    <lineage>
        <taxon>Eukaryota</taxon>
        <taxon>Metazoa</taxon>
        <taxon>Spiralia</taxon>
        <taxon>Lophotrochozoa</taxon>
        <taxon>Platyhelminthes</taxon>
        <taxon>Trematoda</taxon>
        <taxon>Digenea</taxon>
        <taxon>Plagiorchiida</taxon>
        <taxon>Echinostomata</taxon>
        <taxon>Echinostomatoidea</taxon>
        <taxon>Fasciolidae</taxon>
        <taxon>Fasciola</taxon>
    </lineage>
</organism>
<evidence type="ECO:0000256" key="2">
    <source>
        <dbReference type="ARBA" id="ARBA00022670"/>
    </source>
</evidence>
<dbReference type="PANTHER" id="PTHR12378">
    <property type="entry name" value="DESUMOYLATING ISOPEPTIDASE"/>
    <property type="match status" value="1"/>
</dbReference>
<keyword evidence="3" id="KW-0378">Hydrolase</keyword>
<dbReference type="PANTHER" id="PTHR12378:SF7">
    <property type="entry name" value="DESUMOYLATING ISOPEPTIDASE 1"/>
    <property type="match status" value="1"/>
</dbReference>
<evidence type="ECO:0000313" key="5">
    <source>
        <dbReference type="EMBL" id="THD26744.1"/>
    </source>
</evidence>
<comment type="similarity">
    <text evidence="1">Belongs to the DeSI family.</text>
</comment>
<keyword evidence="6" id="KW-1185">Reference proteome</keyword>